<dbReference type="SUPFAM" id="SSF56672">
    <property type="entry name" value="DNA/RNA polymerases"/>
    <property type="match status" value="1"/>
</dbReference>
<dbReference type="InterPro" id="IPR000477">
    <property type="entry name" value="RT_dom"/>
</dbReference>
<dbReference type="PROSITE" id="PS50878">
    <property type="entry name" value="RT_POL"/>
    <property type="match status" value="1"/>
</dbReference>
<dbReference type="Proteomes" id="UP001152795">
    <property type="component" value="Unassembled WGS sequence"/>
</dbReference>
<dbReference type="AlphaFoldDB" id="A0A7D9KYX2"/>
<evidence type="ECO:0000313" key="1">
    <source>
        <dbReference type="EMBL" id="CAB4021340.1"/>
    </source>
</evidence>
<gene>
    <name evidence="1" type="ORF">PACLA_8A046432</name>
</gene>
<proteinExistence type="predicted"/>
<protein>
    <submittedName>
        <fullName evidence="1">Uncharacterized protein</fullName>
    </submittedName>
</protein>
<sequence length="219" mass="24897">MLEKIVYNQLLNFLNDNKIITKRQSGFRKYHSTETALLQTTNKYLMNMDRGLINGVLFLDLKKAFDTVDHKILLAKLELYGVQGVALNFFKSYLTNRSQLCTVQGTNSQLKKIKCGVPQGSNLGPLLFSLYINDLPNCLEQTEASMFADDTNISSIGNSPADIEVKLNNDLYNVNNWLIANKLTLNLKKTEFMLIASKRKLKHFSYDPCILIGNHNIKQ</sequence>
<comment type="caution">
    <text evidence="1">The sequence shown here is derived from an EMBL/GenBank/DDBJ whole genome shotgun (WGS) entry which is preliminary data.</text>
</comment>
<dbReference type="EMBL" id="CACRXK020011385">
    <property type="protein sequence ID" value="CAB4021340.1"/>
    <property type="molecule type" value="Genomic_DNA"/>
</dbReference>
<organism evidence="1 2">
    <name type="scientific">Paramuricea clavata</name>
    <name type="common">Red gorgonian</name>
    <name type="synonym">Violescent sea-whip</name>
    <dbReference type="NCBI Taxonomy" id="317549"/>
    <lineage>
        <taxon>Eukaryota</taxon>
        <taxon>Metazoa</taxon>
        <taxon>Cnidaria</taxon>
        <taxon>Anthozoa</taxon>
        <taxon>Octocorallia</taxon>
        <taxon>Malacalcyonacea</taxon>
        <taxon>Plexauridae</taxon>
        <taxon>Paramuricea</taxon>
    </lineage>
</organism>
<dbReference type="InterPro" id="IPR043502">
    <property type="entry name" value="DNA/RNA_pol_sf"/>
</dbReference>
<evidence type="ECO:0000313" key="2">
    <source>
        <dbReference type="Proteomes" id="UP001152795"/>
    </source>
</evidence>
<dbReference type="Pfam" id="PF00078">
    <property type="entry name" value="RVT_1"/>
    <property type="match status" value="1"/>
</dbReference>
<reference evidence="1" key="1">
    <citation type="submission" date="2020-04" db="EMBL/GenBank/DDBJ databases">
        <authorList>
            <person name="Alioto T."/>
            <person name="Alioto T."/>
            <person name="Gomez Garrido J."/>
        </authorList>
    </citation>
    <scope>NUCLEOTIDE SEQUENCE</scope>
    <source>
        <strain evidence="1">A484AB</strain>
    </source>
</reference>
<accession>A0A7D9KYX2</accession>
<dbReference type="OrthoDB" id="7763192at2759"/>
<feature type="non-terminal residue" evidence="1">
    <location>
        <position position="219"/>
    </location>
</feature>
<keyword evidence="2" id="KW-1185">Reference proteome</keyword>
<dbReference type="PANTHER" id="PTHR33332">
    <property type="entry name" value="REVERSE TRANSCRIPTASE DOMAIN-CONTAINING PROTEIN"/>
    <property type="match status" value="1"/>
</dbReference>
<dbReference type="CDD" id="cd01650">
    <property type="entry name" value="RT_nLTR_like"/>
    <property type="match status" value="1"/>
</dbReference>
<name>A0A7D9KYX2_PARCT</name>